<evidence type="ECO:0000259" key="9">
    <source>
        <dbReference type="PROSITE" id="PS50102"/>
    </source>
</evidence>
<evidence type="ECO:0000256" key="4">
    <source>
        <dbReference type="ARBA" id="ARBA00022833"/>
    </source>
</evidence>
<evidence type="ECO:0000313" key="11">
    <source>
        <dbReference type="EMBL" id="NDJ97474.1"/>
    </source>
</evidence>
<feature type="zinc finger region" description="C3H1-type" evidence="7">
    <location>
        <begin position="152"/>
        <end position="179"/>
    </location>
</feature>
<name>A0A6B2G0H6_MYXSQ</name>
<dbReference type="InterPro" id="IPR003954">
    <property type="entry name" value="RRM_euk-type"/>
</dbReference>
<dbReference type="InterPro" id="IPR000571">
    <property type="entry name" value="Znf_CCCH"/>
</dbReference>
<evidence type="ECO:0000256" key="7">
    <source>
        <dbReference type="PROSITE-ProRule" id="PRU00723"/>
    </source>
</evidence>
<feature type="domain" description="RRM" evidence="9">
    <location>
        <begin position="47"/>
        <end position="150"/>
    </location>
</feature>
<feature type="domain" description="C3H1-type" evidence="10">
    <location>
        <begin position="15"/>
        <end position="43"/>
    </location>
</feature>
<evidence type="ECO:0000256" key="1">
    <source>
        <dbReference type="ARBA" id="ARBA00022723"/>
    </source>
</evidence>
<dbReference type="SUPFAM" id="SSF54928">
    <property type="entry name" value="RNA-binding domain, RBD"/>
    <property type="match status" value="1"/>
</dbReference>
<evidence type="ECO:0000256" key="5">
    <source>
        <dbReference type="ARBA" id="ARBA00022884"/>
    </source>
</evidence>
<evidence type="ECO:0000256" key="6">
    <source>
        <dbReference type="PROSITE-ProRule" id="PRU00176"/>
    </source>
</evidence>
<dbReference type="GO" id="GO:0089701">
    <property type="term" value="C:U2AF complex"/>
    <property type="evidence" value="ECO:0007669"/>
    <property type="project" value="InterPro"/>
</dbReference>
<feature type="region of interest" description="Disordered" evidence="8">
    <location>
        <begin position="188"/>
        <end position="222"/>
    </location>
</feature>
<dbReference type="PROSITE" id="PS50103">
    <property type="entry name" value="ZF_C3H1"/>
    <property type="match status" value="2"/>
</dbReference>
<dbReference type="PROSITE" id="PS50102">
    <property type="entry name" value="RRM"/>
    <property type="match status" value="1"/>
</dbReference>
<evidence type="ECO:0000259" key="10">
    <source>
        <dbReference type="PROSITE" id="PS50103"/>
    </source>
</evidence>
<dbReference type="GO" id="GO:0000398">
    <property type="term" value="P:mRNA splicing, via spliceosome"/>
    <property type="evidence" value="ECO:0007669"/>
    <property type="project" value="InterPro"/>
</dbReference>
<dbReference type="PRINTS" id="PR01848">
    <property type="entry name" value="U2AUXFACTOR"/>
</dbReference>
<reference evidence="11" key="1">
    <citation type="submission" date="2018-11" db="EMBL/GenBank/DDBJ databases">
        <title>Myxobolus squamalis genome and transcriptome.</title>
        <authorList>
            <person name="Yahalomi D."/>
            <person name="Atkinson S.D."/>
            <person name="Neuhof M."/>
            <person name="Chang E.S."/>
            <person name="Philippe H."/>
            <person name="Cartwright P."/>
            <person name="Bartholomew J.L."/>
            <person name="Huchon D."/>
        </authorList>
    </citation>
    <scope>NUCLEOTIDE SEQUENCE</scope>
    <source>
        <strain evidence="11">71B08</strain>
        <tissue evidence="11">Whole</tissue>
    </source>
</reference>
<evidence type="ECO:0000256" key="3">
    <source>
        <dbReference type="ARBA" id="ARBA00022771"/>
    </source>
</evidence>
<dbReference type="InterPro" id="IPR035979">
    <property type="entry name" value="RBD_domain_sf"/>
</dbReference>
<feature type="domain" description="C3H1-type" evidence="10">
    <location>
        <begin position="152"/>
        <end position="179"/>
    </location>
</feature>
<dbReference type="SMART" id="SM00356">
    <property type="entry name" value="ZnF_C3H1"/>
    <property type="match status" value="2"/>
</dbReference>
<proteinExistence type="predicted"/>
<dbReference type="Gene3D" id="3.30.70.330">
    <property type="match status" value="1"/>
</dbReference>
<dbReference type="InterPro" id="IPR009145">
    <property type="entry name" value="U2AF_small"/>
</dbReference>
<keyword evidence="2" id="KW-0677">Repeat</keyword>
<dbReference type="GO" id="GO:0008270">
    <property type="term" value="F:zinc ion binding"/>
    <property type="evidence" value="ECO:0007669"/>
    <property type="project" value="UniProtKB-KW"/>
</dbReference>
<evidence type="ECO:0000256" key="2">
    <source>
        <dbReference type="ARBA" id="ARBA00022737"/>
    </source>
</evidence>
<protein>
    <submittedName>
        <fullName evidence="11">Splicing factor U2AF 26 kDa subunit (Trinotate prediction)</fullName>
    </submittedName>
</protein>
<dbReference type="FunFam" id="3.30.70.330:FF:000066">
    <property type="entry name" value="Splicing factor u2af 23 kDa subunit"/>
    <property type="match status" value="1"/>
</dbReference>
<keyword evidence="4 7" id="KW-0862">Zinc</keyword>
<dbReference type="CDD" id="cd12538">
    <property type="entry name" value="RRM_U2AF35"/>
    <property type="match status" value="1"/>
</dbReference>
<dbReference type="PANTHER" id="PTHR12620">
    <property type="entry name" value="U2 SNRNP AUXILIARY FACTOR, SMALL SUBUNIT"/>
    <property type="match status" value="1"/>
</dbReference>
<keyword evidence="3 7" id="KW-0863">Zinc-finger</keyword>
<keyword evidence="1 7" id="KW-0479">Metal-binding</keyword>
<sequence length="222" mass="25752">MSGGAAVLAEIFGTEKDKVNCAFYFKIGACRHGDRCTRLHHKPTYSQTILLCNMYQNPFAQATADDPGNTLDMSPEEQEYFDAFYEDVYLELWHKYGDIEEMNVCGNLGDHLIGNVYVKFRSEDDADKAATGLNNRWYNGQPIFAELSPVTDFREACCRQYEQRECTRGGFCNFMHILKISDPLRRKMRSVTRMRSPPAKYVRNTERQSSRSRSPQNNRRRR</sequence>
<dbReference type="InterPro" id="IPR012677">
    <property type="entry name" value="Nucleotide-bd_a/b_plait_sf"/>
</dbReference>
<feature type="zinc finger region" description="C3H1-type" evidence="7">
    <location>
        <begin position="15"/>
        <end position="43"/>
    </location>
</feature>
<dbReference type="Pfam" id="PF00642">
    <property type="entry name" value="zf-CCCH"/>
    <property type="match status" value="2"/>
</dbReference>
<dbReference type="EMBL" id="GHBR01002925">
    <property type="protein sequence ID" value="NDJ97474.1"/>
    <property type="molecule type" value="Transcribed_RNA"/>
</dbReference>
<evidence type="ECO:0000256" key="8">
    <source>
        <dbReference type="SAM" id="MobiDB-lite"/>
    </source>
</evidence>
<organism evidence="11">
    <name type="scientific">Myxobolus squamalis</name>
    <name type="common">Myxosporean</name>
    <dbReference type="NCBI Taxonomy" id="59785"/>
    <lineage>
        <taxon>Eukaryota</taxon>
        <taxon>Metazoa</taxon>
        <taxon>Cnidaria</taxon>
        <taxon>Myxozoa</taxon>
        <taxon>Myxosporea</taxon>
        <taxon>Bivalvulida</taxon>
        <taxon>Platysporina</taxon>
        <taxon>Myxobolidae</taxon>
        <taxon>Myxobolus</taxon>
    </lineage>
</organism>
<dbReference type="GO" id="GO:0003723">
    <property type="term" value="F:RNA binding"/>
    <property type="evidence" value="ECO:0007669"/>
    <property type="project" value="UniProtKB-UniRule"/>
</dbReference>
<dbReference type="Pfam" id="PF00076">
    <property type="entry name" value="RRM_1"/>
    <property type="match status" value="1"/>
</dbReference>
<feature type="compositionally biased region" description="Low complexity" evidence="8">
    <location>
        <begin position="211"/>
        <end position="222"/>
    </location>
</feature>
<keyword evidence="5 6" id="KW-0694">RNA-binding</keyword>
<dbReference type="SMART" id="SM00361">
    <property type="entry name" value="RRM_1"/>
    <property type="match status" value="1"/>
</dbReference>
<accession>A0A6B2G0H6</accession>
<dbReference type="InterPro" id="IPR000504">
    <property type="entry name" value="RRM_dom"/>
</dbReference>
<dbReference type="AlphaFoldDB" id="A0A6B2G0H6"/>